<gene>
    <name evidence="1" type="ORF">MARIT_2419</name>
</gene>
<reference evidence="1 2" key="1">
    <citation type="submission" date="2016-11" db="EMBL/GenBank/DDBJ databases">
        <authorList>
            <person name="Jaros S."/>
            <person name="Januszkiewicz K."/>
            <person name="Wedrychowicz H."/>
        </authorList>
    </citation>
    <scope>NUCLEOTIDE SEQUENCE [LARGE SCALE GENOMIC DNA]</scope>
    <source>
        <strain evidence="1">NCIMB 2154T</strain>
    </source>
</reference>
<protein>
    <submittedName>
        <fullName evidence="1">Uncharacterized protein</fullName>
    </submittedName>
</protein>
<keyword evidence="2" id="KW-1185">Reference proteome</keyword>
<dbReference type="KEGG" id="tmar:MARIT_2419"/>
<evidence type="ECO:0000313" key="1">
    <source>
        <dbReference type="EMBL" id="SFZ83978.1"/>
    </source>
</evidence>
<dbReference type="EMBL" id="LT634361">
    <property type="protein sequence ID" value="SFZ83978.1"/>
    <property type="molecule type" value="Genomic_DNA"/>
</dbReference>
<dbReference type="AlphaFoldDB" id="A0A2H1EBR1"/>
<sequence length="273" mass="32106">MAMAMENIDRCQRKRTLNMKTHYLWILFVLLRCGPQKTAEKQTTQPPKEEGIFLHQLAKTMTTQALDTLKQQGYQYKKQDTFFIKDGTLNIKELQEKGNAVGSSGNLQKTTAYHYNTILNDKTHVYIWGDDLSGYTKEVRKEGDYLGTLYEYYPSGALKTVGAYYPNYFAKGTWYWYNEQGLINRLKEYDKDYAFTWEEVLKFMQEKQISKENIMHIRRRITSINKEQKPNWYIAKITGRDSYNRPTSVIGYQLDGNTGAIIEEELLDYTLEY</sequence>
<proteinExistence type="predicted"/>
<evidence type="ECO:0000313" key="2">
    <source>
        <dbReference type="Proteomes" id="UP000231564"/>
    </source>
</evidence>
<name>A0A2H1EBR1_9FLAO</name>
<organism evidence="1 2">
    <name type="scientific">Tenacibaculum maritimum NCIMB 2154</name>
    <dbReference type="NCBI Taxonomy" id="1349785"/>
    <lineage>
        <taxon>Bacteria</taxon>
        <taxon>Pseudomonadati</taxon>
        <taxon>Bacteroidota</taxon>
        <taxon>Flavobacteriia</taxon>
        <taxon>Flavobacteriales</taxon>
        <taxon>Flavobacteriaceae</taxon>
        <taxon>Tenacibaculum</taxon>
    </lineage>
</organism>
<dbReference type="Proteomes" id="UP000231564">
    <property type="component" value="Chromosome MARIT"/>
</dbReference>
<accession>A0A2H1EBR1</accession>